<dbReference type="GO" id="GO:0010181">
    <property type="term" value="F:FMN binding"/>
    <property type="evidence" value="ECO:0007669"/>
    <property type="project" value="InterPro"/>
</dbReference>
<dbReference type="GO" id="GO:0051539">
    <property type="term" value="F:4 iron, 4 sulfur cluster binding"/>
    <property type="evidence" value="ECO:0007669"/>
    <property type="project" value="UniProtKB-KW"/>
</dbReference>
<dbReference type="InterPro" id="IPR037207">
    <property type="entry name" value="Nuop51_4Fe4S-bd_sf"/>
</dbReference>
<dbReference type="Pfam" id="PF10531">
    <property type="entry name" value="SLBB"/>
    <property type="match status" value="1"/>
</dbReference>
<dbReference type="InterPro" id="IPR019554">
    <property type="entry name" value="Soluble_ligand-bd"/>
</dbReference>
<dbReference type="InterPro" id="IPR001949">
    <property type="entry name" value="NADH-UbQ_OxRdtase_51kDa_CS"/>
</dbReference>
<dbReference type="SMART" id="SM00928">
    <property type="entry name" value="NADH_4Fe-4S"/>
    <property type="match status" value="1"/>
</dbReference>
<gene>
    <name evidence="7" type="ORF">E3J59_06960</name>
</gene>
<dbReference type="InterPro" id="IPR037225">
    <property type="entry name" value="Nuo51_FMN-bd_sf"/>
</dbReference>
<dbReference type="Gene3D" id="6.10.250.1450">
    <property type="match status" value="1"/>
</dbReference>
<dbReference type="GO" id="GO:0008137">
    <property type="term" value="F:NADH dehydrogenase (ubiquinone) activity"/>
    <property type="evidence" value="ECO:0007669"/>
    <property type="project" value="InterPro"/>
</dbReference>
<dbReference type="InterPro" id="IPR019575">
    <property type="entry name" value="Nuop51_4Fe4S-bd"/>
</dbReference>
<dbReference type="SUPFAM" id="SSF142984">
    <property type="entry name" value="Nqo1 middle domain-like"/>
    <property type="match status" value="1"/>
</dbReference>
<dbReference type="Gene3D" id="1.20.1440.230">
    <property type="entry name" value="NADH-ubiquinone oxidoreductase 51kDa subunit, iron-sulphur binding domain"/>
    <property type="match status" value="1"/>
</dbReference>
<dbReference type="FunFam" id="1.20.1440.230:FF:000001">
    <property type="entry name" value="Mitochondrial NADH dehydrogenase flavoprotein 1"/>
    <property type="match status" value="1"/>
</dbReference>
<comment type="caution">
    <text evidence="7">The sequence shown here is derived from an EMBL/GenBank/DDBJ whole genome shotgun (WGS) entry which is preliminary data.</text>
</comment>
<proteinExistence type="inferred from homology"/>
<evidence type="ECO:0000256" key="1">
    <source>
        <dbReference type="ARBA" id="ARBA00007523"/>
    </source>
</evidence>
<sequence length="567" mass="62052">MRKVRSLSELAGLRETIVKQNSQFKKTAVVCGGPGCYALGSEGVKHTFERELGKRGLNDKIRLIFSGCHGFCEQGPLVVIRPRDILYCKVKKGDVASIVSETLIKDRIMDSLLYKDPITGKKITYEKDIPFYKAQKRILLEQNELIDPTVIEDYIANGGYSTLCKVLTEMRPEEVIGEIKRSGLRGRGGAGFPTGMKWESCRQAKGNVKYVVCNCDEGDPGAFMDRSLLEGNPHLVLESMLIGSFAIGAHEGFIYVRHEYPRAWKNAEIAVRQARRLGLMGENILGSGFSFDIQIARGGGAFVCGESTALMASLEGRTGEPRDKRHLHTIESGLWGRPTLLNNVETWANVPTIINKGAPWFSKIGTAKSKGTKIFSLVGKVKNTGLIEVPMGISLREIIYDVGGGPPNGKDFKAVQTGGPSGGCIPKELLDLPVDFDELTKVGSMMGSGGMIVMDESTCMVDVARYFLKFLMEESCGKCLPCREGLKRMHEIITDIVEGKADEESLKLLRELAEVVKDASLCGLGRTAPNPVLSTLKYFPGEYRAHVEEKRCPAGVCTALVSCLADP</sequence>
<dbReference type="SUPFAM" id="SSF140490">
    <property type="entry name" value="Nqo1C-terminal domain-like"/>
    <property type="match status" value="1"/>
</dbReference>
<dbReference type="SUPFAM" id="SSF142019">
    <property type="entry name" value="Nqo1 FMN-binding domain-like"/>
    <property type="match status" value="1"/>
</dbReference>
<feature type="domain" description="NADH-ubiquinone oxidoreductase 51kDa subunit iron-sulphur binding" evidence="6">
    <location>
        <begin position="461"/>
        <end position="506"/>
    </location>
</feature>
<dbReference type="Gene3D" id="3.40.50.11540">
    <property type="entry name" value="NADH-ubiquinone oxidoreductase 51kDa subunit"/>
    <property type="match status" value="1"/>
</dbReference>
<evidence type="ECO:0000259" key="6">
    <source>
        <dbReference type="SMART" id="SM00928"/>
    </source>
</evidence>
<dbReference type="InterPro" id="IPR036249">
    <property type="entry name" value="Thioredoxin-like_sf"/>
</dbReference>
<comment type="similarity">
    <text evidence="1">Belongs to the complex I 51 kDa subunit family.</text>
</comment>
<keyword evidence="4" id="KW-0408">Iron</keyword>
<dbReference type="AlphaFoldDB" id="A0A523UKN6"/>
<evidence type="ECO:0000256" key="3">
    <source>
        <dbReference type="ARBA" id="ARBA00022723"/>
    </source>
</evidence>
<accession>A0A523UKN6</accession>
<dbReference type="PROSITE" id="PS00645">
    <property type="entry name" value="COMPLEX1_51K_2"/>
    <property type="match status" value="1"/>
</dbReference>
<dbReference type="FunFam" id="3.40.50.11540:FF:000001">
    <property type="entry name" value="NADH dehydrogenase [ubiquinone] flavoprotein 1, mitochondrial"/>
    <property type="match status" value="1"/>
</dbReference>
<dbReference type="EMBL" id="SOJK01000291">
    <property type="protein sequence ID" value="TET43097.1"/>
    <property type="molecule type" value="Genomic_DNA"/>
</dbReference>
<dbReference type="CDD" id="cd02980">
    <property type="entry name" value="TRX_Fd_family"/>
    <property type="match status" value="1"/>
</dbReference>
<dbReference type="PANTHER" id="PTHR43578:SF3">
    <property type="entry name" value="NADH-QUINONE OXIDOREDUCTASE SUBUNIT F"/>
    <property type="match status" value="1"/>
</dbReference>
<dbReference type="PANTHER" id="PTHR43578">
    <property type="entry name" value="NADH-QUINONE OXIDOREDUCTASE SUBUNIT F"/>
    <property type="match status" value="1"/>
</dbReference>
<dbReference type="SUPFAM" id="SSF52833">
    <property type="entry name" value="Thioredoxin-like"/>
    <property type="match status" value="1"/>
</dbReference>
<dbReference type="Pfam" id="PF01512">
    <property type="entry name" value="Complex1_51K"/>
    <property type="match status" value="1"/>
</dbReference>
<evidence type="ECO:0000256" key="4">
    <source>
        <dbReference type="ARBA" id="ARBA00023004"/>
    </source>
</evidence>
<reference evidence="7 8" key="1">
    <citation type="submission" date="2019-03" db="EMBL/GenBank/DDBJ databases">
        <title>Metabolic potential of uncultured bacteria and archaea associated with petroleum seepage in deep-sea sediments.</title>
        <authorList>
            <person name="Dong X."/>
            <person name="Hubert C."/>
        </authorList>
    </citation>
    <scope>NUCLEOTIDE SEQUENCE [LARGE SCALE GENOMIC DNA]</scope>
    <source>
        <strain evidence="7">E29_bin78</strain>
    </source>
</reference>
<protein>
    <submittedName>
        <fullName evidence="7">NADH-quinone oxidoreductase subunit F</fullName>
    </submittedName>
</protein>
<evidence type="ECO:0000256" key="5">
    <source>
        <dbReference type="ARBA" id="ARBA00023014"/>
    </source>
</evidence>
<keyword evidence="2" id="KW-0004">4Fe-4S</keyword>
<dbReference type="InterPro" id="IPR011538">
    <property type="entry name" value="Nuo51_FMN-bd"/>
</dbReference>
<evidence type="ECO:0000313" key="7">
    <source>
        <dbReference type="EMBL" id="TET43097.1"/>
    </source>
</evidence>
<dbReference type="Gene3D" id="3.10.20.600">
    <property type="match status" value="1"/>
</dbReference>
<keyword evidence="3" id="KW-0479">Metal-binding</keyword>
<dbReference type="Proteomes" id="UP000320679">
    <property type="component" value="Unassembled WGS sequence"/>
</dbReference>
<dbReference type="Pfam" id="PF10589">
    <property type="entry name" value="NADH_4Fe-4S"/>
    <property type="match status" value="1"/>
</dbReference>
<evidence type="ECO:0000256" key="2">
    <source>
        <dbReference type="ARBA" id="ARBA00022485"/>
    </source>
</evidence>
<dbReference type="Gene3D" id="3.40.30.10">
    <property type="entry name" value="Glutaredoxin"/>
    <property type="match status" value="1"/>
</dbReference>
<evidence type="ECO:0000313" key="8">
    <source>
        <dbReference type="Proteomes" id="UP000320679"/>
    </source>
</evidence>
<keyword evidence="5" id="KW-0411">Iron-sulfur</keyword>
<organism evidence="7 8">
    <name type="scientific">Aerophobetes bacterium</name>
    <dbReference type="NCBI Taxonomy" id="2030807"/>
    <lineage>
        <taxon>Bacteria</taxon>
        <taxon>Candidatus Aerophobota</taxon>
    </lineage>
</organism>
<dbReference type="GO" id="GO:0046872">
    <property type="term" value="F:metal ion binding"/>
    <property type="evidence" value="ECO:0007669"/>
    <property type="project" value="UniProtKB-KW"/>
</dbReference>
<name>A0A523UKN6_UNCAE</name>